<sequence>MIAAVLTFTLGAGVPKVNADGSRACCADMTSSDLRGIQEVAETTLNAGRSVRAGNAYSCLLHVLLGVGLALCLWLVSSPEALAHDLSEHQIGHATPIAEAVSGKSTDEDHCHETSGCSVVKAVTDETCPLLRMPEGSDRVSCAAPMFATRSLADEPPPPRILV</sequence>
<dbReference type="EMBL" id="JAEKPD010000001">
    <property type="protein sequence ID" value="MBJ3761503.1"/>
    <property type="molecule type" value="Genomic_DNA"/>
</dbReference>
<protein>
    <submittedName>
        <fullName evidence="1">Uncharacterized protein</fullName>
    </submittedName>
</protein>
<keyword evidence="2" id="KW-1185">Reference proteome</keyword>
<accession>A0A934IEP8</accession>
<reference evidence="1" key="1">
    <citation type="submission" date="2020-12" db="EMBL/GenBank/DDBJ databases">
        <title>Bacterial taxonomy.</title>
        <authorList>
            <person name="Pan X."/>
        </authorList>
    </citation>
    <scope>NUCLEOTIDE SEQUENCE</scope>
    <source>
        <strain evidence="1">KCTC 52957</strain>
    </source>
</reference>
<dbReference type="AlphaFoldDB" id="A0A934IEP8"/>
<comment type="caution">
    <text evidence="1">The sequence shown here is derived from an EMBL/GenBank/DDBJ whole genome shotgun (WGS) entry which is preliminary data.</text>
</comment>
<dbReference type="RefSeq" id="WP_198914662.1">
    <property type="nucleotide sequence ID" value="NZ_JAEKPD010000001.1"/>
</dbReference>
<name>A0A934IEP8_9RHOB</name>
<dbReference type="Proteomes" id="UP000642488">
    <property type="component" value="Unassembled WGS sequence"/>
</dbReference>
<evidence type="ECO:0000313" key="1">
    <source>
        <dbReference type="EMBL" id="MBJ3761503.1"/>
    </source>
</evidence>
<gene>
    <name evidence="1" type="ORF">ILP92_01905</name>
</gene>
<proteinExistence type="predicted"/>
<evidence type="ECO:0000313" key="2">
    <source>
        <dbReference type="Proteomes" id="UP000642488"/>
    </source>
</evidence>
<organism evidence="1 2">
    <name type="scientific">Palleronia pontilimi</name>
    <dbReference type="NCBI Taxonomy" id="1964209"/>
    <lineage>
        <taxon>Bacteria</taxon>
        <taxon>Pseudomonadati</taxon>
        <taxon>Pseudomonadota</taxon>
        <taxon>Alphaproteobacteria</taxon>
        <taxon>Rhodobacterales</taxon>
        <taxon>Roseobacteraceae</taxon>
        <taxon>Palleronia</taxon>
    </lineage>
</organism>